<dbReference type="PANTHER" id="PTHR43833">
    <property type="entry name" value="POTASSIUM CHANNEL PROTEIN 2-RELATED-RELATED"/>
    <property type="match status" value="1"/>
</dbReference>
<reference evidence="6 7" key="1">
    <citation type="submission" date="2022-08" db="EMBL/GenBank/DDBJ databases">
        <title>Proteogenomics of the novel Dehalobacterium formicoaceticum strain EZ94 highlights a key role of methyltransferases during anaerobic dichloromethane degradation.</title>
        <authorList>
            <person name="Wasmund K."/>
        </authorList>
    </citation>
    <scope>NUCLEOTIDE SEQUENCE [LARGE SCALE GENOMIC DNA]</scope>
    <source>
        <strain evidence="6 7">EZ94</strain>
    </source>
</reference>
<dbReference type="Gene3D" id="3.40.50.720">
    <property type="entry name" value="NAD(P)-binding Rossmann-like Domain"/>
    <property type="match status" value="1"/>
</dbReference>
<keyword evidence="2" id="KW-0633">Potassium transport</keyword>
<sequence length="130" mass="14258">MKKRALLAGGLHKARPLANMLIKKGYRVTVINDDYADCLIMAENDSVTVINGDGTLPFILEEANAQDADVAIACTQRDANNLIICELCKKQFHVKKTIVLTEDPKETEFFCQKGIDSVVCVTSVIASNID</sequence>
<dbReference type="RefSeq" id="WP_257914252.1">
    <property type="nucleotide sequence ID" value="NZ_JANPWE010000019.1"/>
</dbReference>
<evidence type="ECO:0000313" key="6">
    <source>
        <dbReference type="EMBL" id="MCR6547139.1"/>
    </source>
</evidence>
<keyword evidence="1" id="KW-0813">Transport</keyword>
<evidence type="ECO:0000256" key="4">
    <source>
        <dbReference type="ARBA" id="ARBA00023065"/>
    </source>
</evidence>
<feature type="domain" description="RCK N-terminal" evidence="5">
    <location>
        <begin position="2"/>
        <end position="119"/>
    </location>
</feature>
<keyword evidence="4" id="KW-0406">Ion transport</keyword>
<organism evidence="6 7">
    <name type="scientific">Dehalobacterium formicoaceticum</name>
    <dbReference type="NCBI Taxonomy" id="51515"/>
    <lineage>
        <taxon>Bacteria</taxon>
        <taxon>Bacillati</taxon>
        <taxon>Bacillota</taxon>
        <taxon>Clostridia</taxon>
        <taxon>Eubacteriales</taxon>
        <taxon>Peptococcaceae</taxon>
        <taxon>Dehalobacterium</taxon>
    </lineage>
</organism>
<evidence type="ECO:0000256" key="3">
    <source>
        <dbReference type="ARBA" id="ARBA00022958"/>
    </source>
</evidence>
<dbReference type="InterPro" id="IPR006036">
    <property type="entry name" value="K_uptake_TrkA"/>
</dbReference>
<evidence type="ECO:0000256" key="1">
    <source>
        <dbReference type="ARBA" id="ARBA00022448"/>
    </source>
</evidence>
<dbReference type="InterPro" id="IPR003148">
    <property type="entry name" value="RCK_N"/>
</dbReference>
<accession>A0ABT1Y8C9</accession>
<keyword evidence="3" id="KW-0630">Potassium</keyword>
<evidence type="ECO:0000259" key="5">
    <source>
        <dbReference type="PROSITE" id="PS51201"/>
    </source>
</evidence>
<keyword evidence="7" id="KW-1185">Reference proteome</keyword>
<dbReference type="InterPro" id="IPR050721">
    <property type="entry name" value="Trk_Ktr_HKT_K-transport"/>
</dbReference>
<dbReference type="PRINTS" id="PR00335">
    <property type="entry name" value="KUPTAKETRKA"/>
</dbReference>
<proteinExistence type="predicted"/>
<protein>
    <submittedName>
        <fullName evidence="6">NAD-binding protein</fullName>
    </submittedName>
</protein>
<dbReference type="PROSITE" id="PS51201">
    <property type="entry name" value="RCK_N"/>
    <property type="match status" value="1"/>
</dbReference>
<dbReference type="EMBL" id="JANPWE010000019">
    <property type="protein sequence ID" value="MCR6547139.1"/>
    <property type="molecule type" value="Genomic_DNA"/>
</dbReference>
<dbReference type="Pfam" id="PF02254">
    <property type="entry name" value="TrkA_N"/>
    <property type="match status" value="1"/>
</dbReference>
<dbReference type="SUPFAM" id="SSF51735">
    <property type="entry name" value="NAD(P)-binding Rossmann-fold domains"/>
    <property type="match status" value="1"/>
</dbReference>
<dbReference type="Proteomes" id="UP001524944">
    <property type="component" value="Unassembled WGS sequence"/>
</dbReference>
<name>A0ABT1Y8C9_9FIRM</name>
<dbReference type="InterPro" id="IPR036291">
    <property type="entry name" value="NAD(P)-bd_dom_sf"/>
</dbReference>
<evidence type="ECO:0000256" key="2">
    <source>
        <dbReference type="ARBA" id="ARBA00022538"/>
    </source>
</evidence>
<evidence type="ECO:0000313" key="7">
    <source>
        <dbReference type="Proteomes" id="UP001524944"/>
    </source>
</evidence>
<comment type="caution">
    <text evidence="6">The sequence shown here is derived from an EMBL/GenBank/DDBJ whole genome shotgun (WGS) entry which is preliminary data.</text>
</comment>
<dbReference type="PANTHER" id="PTHR43833:SF5">
    <property type="entry name" value="TRK SYSTEM POTASSIUM UPTAKE PROTEIN TRKA"/>
    <property type="match status" value="1"/>
</dbReference>
<gene>
    <name evidence="6" type="ORF">NVS47_16755</name>
</gene>